<evidence type="ECO:0000313" key="2">
    <source>
        <dbReference type="EMBL" id="SKB87962.1"/>
    </source>
</evidence>
<evidence type="ECO:0000256" key="1">
    <source>
        <dbReference type="SAM" id="SignalP"/>
    </source>
</evidence>
<dbReference type="STRING" id="619805.SAMN05660477_01621"/>
<keyword evidence="1" id="KW-0732">Signal</keyword>
<reference evidence="2 3" key="1">
    <citation type="submission" date="2017-02" db="EMBL/GenBank/DDBJ databases">
        <authorList>
            <person name="Peterson S.W."/>
        </authorList>
    </citation>
    <scope>NUCLEOTIDE SEQUENCE [LARGE SCALE GENOMIC DNA]</scope>
    <source>
        <strain evidence="2 3">DSM 22323</strain>
    </source>
</reference>
<evidence type="ECO:0000313" key="3">
    <source>
        <dbReference type="Proteomes" id="UP000191112"/>
    </source>
</evidence>
<dbReference type="AlphaFoldDB" id="A0A1T5EVG6"/>
<feature type="signal peptide" evidence="1">
    <location>
        <begin position="1"/>
        <end position="24"/>
    </location>
</feature>
<accession>A0A1T5EVG6</accession>
<dbReference type="RefSeq" id="WP_079666865.1">
    <property type="nucleotide sequence ID" value="NZ_FUYZ01000004.1"/>
</dbReference>
<sequence>MRKIYKIFSAAFVLTLFNVNTVKAQETLPLYQQYLLDGDFLFNPALYGESDDVVLNLNYQKQFSNFGESPNVQSVGMHANVFDRVGVGASFFRDQNGPISANGITVGSAYFIPLGDEENRENQFSFGAGASFYNMNLDTALLTPENPNDPVLYDKNIFLAYANLGMAVKYKGFAGGISVMDIALNNDIPIVNGIEPSPTKIIMNAGYDWHFADSFFITPSVLWNLNTNSSSMMDLNLLATIFSDNASFSGGVSFRSAKSSVGSQNLGLSPVIKGRVGNFTFGAVYNFGMSELQQTVGNSFMLSLGFRFENFINGQGFRYR</sequence>
<organism evidence="2 3">
    <name type="scientific">Soonwooa buanensis</name>
    <dbReference type="NCBI Taxonomy" id="619805"/>
    <lineage>
        <taxon>Bacteria</taxon>
        <taxon>Pseudomonadati</taxon>
        <taxon>Bacteroidota</taxon>
        <taxon>Flavobacteriia</taxon>
        <taxon>Flavobacteriales</taxon>
        <taxon>Weeksellaceae</taxon>
        <taxon>Chryseobacterium group</taxon>
        <taxon>Soonwooa</taxon>
    </lineage>
</organism>
<feature type="chain" id="PRO_5012278731" evidence="1">
    <location>
        <begin position="25"/>
        <end position="320"/>
    </location>
</feature>
<dbReference type="InterPro" id="IPR019861">
    <property type="entry name" value="PorP/SprF_Bacteroidetes"/>
</dbReference>
<protein>
    <submittedName>
        <fullName evidence="2">Type IX secretion system membrane protein, PorP/SprF family</fullName>
    </submittedName>
</protein>
<dbReference type="NCBIfam" id="TIGR03519">
    <property type="entry name" value="T9SS_PorP_fam"/>
    <property type="match status" value="1"/>
</dbReference>
<gene>
    <name evidence="2" type="ORF">SAMN05660477_01621</name>
</gene>
<dbReference type="Pfam" id="PF11751">
    <property type="entry name" value="PorP_SprF"/>
    <property type="match status" value="1"/>
</dbReference>
<dbReference type="Proteomes" id="UP000191112">
    <property type="component" value="Unassembled WGS sequence"/>
</dbReference>
<proteinExistence type="predicted"/>
<name>A0A1T5EVG6_9FLAO</name>
<dbReference type="EMBL" id="FUYZ01000004">
    <property type="protein sequence ID" value="SKB87962.1"/>
    <property type="molecule type" value="Genomic_DNA"/>
</dbReference>
<keyword evidence="3" id="KW-1185">Reference proteome</keyword>